<organism evidence="1 2">
    <name type="scientific">Pseudarthrobacter siccitolerans</name>
    <dbReference type="NCBI Taxonomy" id="861266"/>
    <lineage>
        <taxon>Bacteria</taxon>
        <taxon>Bacillati</taxon>
        <taxon>Actinomycetota</taxon>
        <taxon>Actinomycetes</taxon>
        <taxon>Micrococcales</taxon>
        <taxon>Micrococcaceae</taxon>
        <taxon>Pseudarthrobacter</taxon>
    </lineage>
</organism>
<protein>
    <submittedName>
        <fullName evidence="1">Uncharacterized protein</fullName>
    </submittedName>
</protein>
<reference evidence="2" key="1">
    <citation type="journal article" date="2014" name="Genome Announc.">
        <title>Genome Sequence of Arthrobacter siccitolerans 4J27, a Xeroprotectant-Producing Desiccation-Tolerant Microorganism.</title>
        <authorList>
            <person name="Manzanera M."/>
            <person name="Santa-Cruz-Calvo L."/>
            <person name="Vilchez J.I."/>
            <person name="Garcia-Fontana C."/>
            <person name="Silva-Castro G.A."/>
            <person name="Calvo C."/>
            <person name="Gonzalez-Lopez J."/>
        </authorList>
    </citation>
    <scope>NUCLEOTIDE SEQUENCE [LARGE SCALE GENOMIC DNA]</scope>
    <source>
        <strain evidence="2">4J27</strain>
    </source>
</reference>
<evidence type="ECO:0000313" key="1">
    <source>
        <dbReference type="EMBL" id="CCQ46220.1"/>
    </source>
</evidence>
<name>A0A024H201_9MICC</name>
<accession>A0A024H201</accession>
<sequence length="41" mass="4712">MTQPLEQLHTRLVILAVQVGPWPEMVMYRSSANARADIRCE</sequence>
<gene>
    <name evidence="1" type="ORF">ARTSIC4J27_2180</name>
</gene>
<dbReference type="Proteomes" id="UP000035722">
    <property type="component" value="Unassembled WGS sequence"/>
</dbReference>
<keyword evidence="2" id="KW-1185">Reference proteome</keyword>
<proteinExistence type="predicted"/>
<dbReference type="EMBL" id="CAQI01000042">
    <property type="protein sequence ID" value="CCQ46220.1"/>
    <property type="molecule type" value="Genomic_DNA"/>
</dbReference>
<comment type="caution">
    <text evidence="1">The sequence shown here is derived from an EMBL/GenBank/DDBJ whole genome shotgun (WGS) entry which is preliminary data.</text>
</comment>
<dbReference type="AlphaFoldDB" id="A0A024H201"/>
<evidence type="ECO:0000313" key="2">
    <source>
        <dbReference type="Proteomes" id="UP000035722"/>
    </source>
</evidence>